<evidence type="ECO:0000313" key="8">
    <source>
        <dbReference type="EMBL" id="TQE05340.1"/>
    </source>
</evidence>
<protein>
    <recommendedName>
        <fullName evidence="3">glyceraldehyde-3-phosphate dehydrogenase (phosphorylating)</fullName>
        <ecNumber evidence="3">1.2.1.12</ecNumber>
    </recommendedName>
</protein>
<dbReference type="EC" id="1.2.1.12" evidence="3"/>
<dbReference type="AlphaFoldDB" id="A0A540N4B0"/>
<dbReference type="GO" id="GO:0005829">
    <property type="term" value="C:cytosol"/>
    <property type="evidence" value="ECO:0007669"/>
    <property type="project" value="TreeGrafter"/>
</dbReference>
<dbReference type="Proteomes" id="UP000315295">
    <property type="component" value="Unassembled WGS sequence"/>
</dbReference>
<dbReference type="InterPro" id="IPR020828">
    <property type="entry name" value="GlycerAld_3-P_DH_NAD(P)-bd"/>
</dbReference>
<feature type="domain" description="Glyceraldehyde 3-phosphate dehydrogenase NAD(P) binding" evidence="7">
    <location>
        <begin position="122"/>
        <end position="220"/>
    </location>
</feature>
<comment type="similarity">
    <text evidence="2">Belongs to the glyceraldehyde-3-phosphate dehydrogenase family.</text>
</comment>
<keyword evidence="9" id="KW-1185">Reference proteome</keyword>
<dbReference type="PANTHER" id="PTHR10836:SF112">
    <property type="entry name" value="GLYCERALDEHYDE-3-PHOSPHATE DEHYDROGENASE GAPC1, CYTOSOLIC-RELATED"/>
    <property type="match status" value="1"/>
</dbReference>
<sequence length="228" mass="25674">MMAYRNQPETAFSGYLEVYEPETARAGYAMVTPSTNSAPKTVFPNGYTVAAPSTNNTQMNAHGGCAGMHASTNNRQMSVSNEVQTRVRSLYNNRYDGSLSSYTKMLKEQDYVDRRTRQMGHKREAQYGVELVAVNDPFITTDYMTYMFKYDTVHGAWKHHELKVRDSKTLLFDEKPVAVFKIRNPEEIPWGEADADFVVESTGVLTDIQKVAVTLTAIITTEINTSPE</sequence>
<reference evidence="8 9" key="1">
    <citation type="journal article" date="2019" name="G3 (Bethesda)">
        <title>Sequencing of a Wild Apple (Malus baccata) Genome Unravels the Differences Between Cultivated and Wild Apple Species Regarding Disease Resistance and Cold Tolerance.</title>
        <authorList>
            <person name="Chen X."/>
        </authorList>
    </citation>
    <scope>NUCLEOTIDE SEQUENCE [LARGE SCALE GENOMIC DNA]</scope>
    <source>
        <strain evidence="9">cv. Shandingzi</strain>
        <tissue evidence="8">Leaves</tissue>
    </source>
</reference>
<gene>
    <name evidence="8" type="ORF">C1H46_009033</name>
</gene>
<dbReference type="InterPro" id="IPR036291">
    <property type="entry name" value="NAD(P)-bd_dom_sf"/>
</dbReference>
<dbReference type="GO" id="GO:0051287">
    <property type="term" value="F:NAD binding"/>
    <property type="evidence" value="ECO:0007669"/>
    <property type="project" value="InterPro"/>
</dbReference>
<dbReference type="GO" id="GO:0006096">
    <property type="term" value="P:glycolytic process"/>
    <property type="evidence" value="ECO:0007669"/>
    <property type="project" value="UniProtKB-KW"/>
</dbReference>
<dbReference type="EMBL" id="VIEB01000124">
    <property type="protein sequence ID" value="TQE05340.1"/>
    <property type="molecule type" value="Genomic_DNA"/>
</dbReference>
<evidence type="ECO:0000313" key="9">
    <source>
        <dbReference type="Proteomes" id="UP000315295"/>
    </source>
</evidence>
<dbReference type="SUPFAM" id="SSF51735">
    <property type="entry name" value="NAD(P)-binding Rossmann-fold domains"/>
    <property type="match status" value="1"/>
</dbReference>
<proteinExistence type="inferred from homology"/>
<evidence type="ECO:0000256" key="2">
    <source>
        <dbReference type="ARBA" id="ARBA00007406"/>
    </source>
</evidence>
<evidence type="ECO:0000256" key="4">
    <source>
        <dbReference type="ARBA" id="ARBA00023002"/>
    </source>
</evidence>
<dbReference type="GO" id="GO:0004365">
    <property type="term" value="F:glyceraldehyde-3-phosphate dehydrogenase (NAD+) (phosphorylating) activity"/>
    <property type="evidence" value="ECO:0007669"/>
    <property type="project" value="UniProtKB-EC"/>
</dbReference>
<dbReference type="PANTHER" id="PTHR10836">
    <property type="entry name" value="GLYCERALDEHYDE 3-PHOSPHATE DEHYDROGENASE"/>
    <property type="match status" value="1"/>
</dbReference>
<dbReference type="Pfam" id="PF00044">
    <property type="entry name" value="Gp_dh_N"/>
    <property type="match status" value="1"/>
</dbReference>
<keyword evidence="5" id="KW-0520">NAD</keyword>
<name>A0A540N4B0_MALBA</name>
<keyword evidence="4" id="KW-0560">Oxidoreductase</keyword>
<keyword evidence="6" id="KW-0324">Glycolysis</keyword>
<organism evidence="8 9">
    <name type="scientific">Malus baccata</name>
    <name type="common">Siberian crab apple</name>
    <name type="synonym">Pyrus baccata</name>
    <dbReference type="NCBI Taxonomy" id="106549"/>
    <lineage>
        <taxon>Eukaryota</taxon>
        <taxon>Viridiplantae</taxon>
        <taxon>Streptophyta</taxon>
        <taxon>Embryophyta</taxon>
        <taxon>Tracheophyta</taxon>
        <taxon>Spermatophyta</taxon>
        <taxon>Magnoliopsida</taxon>
        <taxon>eudicotyledons</taxon>
        <taxon>Gunneridae</taxon>
        <taxon>Pentapetalae</taxon>
        <taxon>rosids</taxon>
        <taxon>fabids</taxon>
        <taxon>Rosales</taxon>
        <taxon>Rosaceae</taxon>
        <taxon>Amygdaloideae</taxon>
        <taxon>Maleae</taxon>
        <taxon>Malus</taxon>
    </lineage>
</organism>
<dbReference type="SMART" id="SM00846">
    <property type="entry name" value="Gp_dh_N"/>
    <property type="match status" value="1"/>
</dbReference>
<comment type="caution">
    <text evidence="8">The sequence shown here is derived from an EMBL/GenBank/DDBJ whole genome shotgun (WGS) entry which is preliminary data.</text>
</comment>
<evidence type="ECO:0000256" key="1">
    <source>
        <dbReference type="ARBA" id="ARBA00004869"/>
    </source>
</evidence>
<evidence type="ECO:0000256" key="3">
    <source>
        <dbReference type="ARBA" id="ARBA00013119"/>
    </source>
</evidence>
<dbReference type="STRING" id="106549.A0A540N4B0"/>
<dbReference type="Gene3D" id="3.40.50.720">
    <property type="entry name" value="NAD(P)-binding Rossmann-like Domain"/>
    <property type="match status" value="1"/>
</dbReference>
<dbReference type="InterPro" id="IPR020831">
    <property type="entry name" value="GlycerAld/Erythrose_P_DH"/>
</dbReference>
<evidence type="ECO:0000256" key="5">
    <source>
        <dbReference type="ARBA" id="ARBA00023027"/>
    </source>
</evidence>
<accession>A0A540N4B0</accession>
<comment type="pathway">
    <text evidence="1">Carbohydrate degradation; glycolysis; pyruvate from D-glyceraldehyde 3-phosphate: step 1/5.</text>
</comment>
<evidence type="ECO:0000256" key="6">
    <source>
        <dbReference type="ARBA" id="ARBA00023152"/>
    </source>
</evidence>
<evidence type="ECO:0000259" key="7">
    <source>
        <dbReference type="SMART" id="SM00846"/>
    </source>
</evidence>